<dbReference type="InterPro" id="IPR016185">
    <property type="entry name" value="PreATP-grasp_dom_sf"/>
</dbReference>
<dbReference type="InterPro" id="IPR011095">
    <property type="entry name" value="Dala_Dala_lig_C"/>
</dbReference>
<keyword evidence="5 10" id="KW-0547">Nucleotide-binding</keyword>
<dbReference type="InterPro" id="IPR000291">
    <property type="entry name" value="D-Ala_lig_Van_CS"/>
</dbReference>
<keyword evidence="3" id="KW-0963">Cytoplasm</keyword>
<dbReference type="SUPFAM" id="SSF52440">
    <property type="entry name" value="PreATP-grasp domain"/>
    <property type="match status" value="1"/>
</dbReference>
<comment type="similarity">
    <text evidence="2">Belongs to the D-alanine--D-alanine ligase family.</text>
</comment>
<dbReference type="Pfam" id="PF01820">
    <property type="entry name" value="Dala_Dala_lig_N"/>
    <property type="match status" value="1"/>
</dbReference>
<evidence type="ECO:0000256" key="4">
    <source>
        <dbReference type="ARBA" id="ARBA00022598"/>
    </source>
</evidence>
<dbReference type="Proteomes" id="UP000243077">
    <property type="component" value="Chromosome"/>
</dbReference>
<evidence type="ECO:0000256" key="10">
    <source>
        <dbReference type="PROSITE-ProRule" id="PRU00409"/>
    </source>
</evidence>
<dbReference type="GO" id="GO:0009252">
    <property type="term" value="P:peptidoglycan biosynthetic process"/>
    <property type="evidence" value="ECO:0007669"/>
    <property type="project" value="UniProtKB-KW"/>
</dbReference>
<dbReference type="SUPFAM" id="SSF56059">
    <property type="entry name" value="Glutathione synthetase ATP-binding domain-like"/>
    <property type="match status" value="1"/>
</dbReference>
<evidence type="ECO:0000256" key="8">
    <source>
        <dbReference type="ARBA" id="ARBA00022984"/>
    </source>
</evidence>
<dbReference type="GO" id="GO:0008716">
    <property type="term" value="F:D-alanine-D-alanine ligase activity"/>
    <property type="evidence" value="ECO:0007669"/>
    <property type="project" value="UniProtKB-EC"/>
</dbReference>
<evidence type="ECO:0000313" key="12">
    <source>
        <dbReference type="EMBL" id="AVG23561.1"/>
    </source>
</evidence>
<keyword evidence="6 10" id="KW-0067">ATP-binding</keyword>
<accession>A0A2L2BPG7</accession>
<dbReference type="Gene3D" id="3.30.1490.20">
    <property type="entry name" value="ATP-grasp fold, A domain"/>
    <property type="match status" value="1"/>
</dbReference>
<dbReference type="Pfam" id="PF07478">
    <property type="entry name" value="Dala_Dala_lig_C"/>
    <property type="match status" value="1"/>
</dbReference>
<dbReference type="InterPro" id="IPR011127">
    <property type="entry name" value="Dala_Dala_lig_N"/>
</dbReference>
<gene>
    <name evidence="12" type="ORF">C3B54_11575</name>
</gene>
<dbReference type="GO" id="GO:0008360">
    <property type="term" value="P:regulation of cell shape"/>
    <property type="evidence" value="ECO:0007669"/>
    <property type="project" value="UniProtKB-KW"/>
</dbReference>
<organism evidence="12 13">
    <name type="scientific">Pontimonas salivibrio</name>
    <dbReference type="NCBI Taxonomy" id="1159327"/>
    <lineage>
        <taxon>Bacteria</taxon>
        <taxon>Bacillati</taxon>
        <taxon>Actinomycetota</taxon>
        <taxon>Actinomycetes</taxon>
        <taxon>Micrococcales</taxon>
        <taxon>Microbacteriaceae</taxon>
        <taxon>Pontimonas</taxon>
    </lineage>
</organism>
<dbReference type="GO" id="GO:0071555">
    <property type="term" value="P:cell wall organization"/>
    <property type="evidence" value="ECO:0007669"/>
    <property type="project" value="UniProtKB-KW"/>
</dbReference>
<evidence type="ECO:0000256" key="7">
    <source>
        <dbReference type="ARBA" id="ARBA00022960"/>
    </source>
</evidence>
<dbReference type="PROSITE" id="PS00844">
    <property type="entry name" value="DALA_DALA_LIGASE_2"/>
    <property type="match status" value="1"/>
</dbReference>
<dbReference type="KEGG" id="psai:C3B54_11575"/>
<name>A0A2L2BPG7_9MICO</name>
<dbReference type="GO" id="GO:0005737">
    <property type="term" value="C:cytoplasm"/>
    <property type="evidence" value="ECO:0007669"/>
    <property type="project" value="UniProtKB-SubCell"/>
</dbReference>
<dbReference type="Gene3D" id="3.40.50.20">
    <property type="match status" value="1"/>
</dbReference>
<dbReference type="PANTHER" id="PTHR23132:SF23">
    <property type="entry name" value="D-ALANINE--D-ALANINE LIGASE B"/>
    <property type="match status" value="1"/>
</dbReference>
<dbReference type="OrthoDB" id="9813261at2"/>
<dbReference type="PANTHER" id="PTHR23132">
    <property type="entry name" value="D-ALANINE--D-ALANINE LIGASE"/>
    <property type="match status" value="1"/>
</dbReference>
<keyword evidence="8" id="KW-0573">Peptidoglycan synthesis</keyword>
<dbReference type="Gene3D" id="3.30.470.20">
    <property type="entry name" value="ATP-grasp fold, B domain"/>
    <property type="match status" value="1"/>
</dbReference>
<keyword evidence="4 12" id="KW-0436">Ligase</keyword>
<sequence length="383" mass="40317">MSANNTWTVIFGGPSPEHEISILTGLQAERVLRSAGHTIQPVYVAPNGQWLLVPDNTEAKDYLEGSPSGSKELDVRLGGQPGLYLKKGMGSKRLDVDAALLCFHGGGGEGGGAAFVCELLGIPHTGSSLYAGAVGMDKLAFAGLLANAGIPSLPRQHVSHTSTPEFAGPYIVKPRFGGSSIGIEIVDDIDTARALADSSPHLKNGAVIEPYRADIVDLNISFRTYPTLELTALERPLRGDKDAESSGAGGVYSYQEKYLQGEGGAGLTHAPREFPAQVPDVVASRAVELATAVAEVTRLTGIVRVDLLWDPADDSVYVNEVNTIPGALSLYLWSPTRPPAEVLTDALREAVERRIRWPQAGFSQGIALKAAGGIAGKLVGMGS</sequence>
<keyword evidence="7" id="KW-0133">Cell shape</keyword>
<evidence type="ECO:0000313" key="13">
    <source>
        <dbReference type="Proteomes" id="UP000243077"/>
    </source>
</evidence>
<comment type="subcellular location">
    <subcellularLocation>
        <location evidence="1">Cytoplasm</location>
    </subcellularLocation>
</comment>
<dbReference type="GO" id="GO:0046872">
    <property type="term" value="F:metal ion binding"/>
    <property type="evidence" value="ECO:0007669"/>
    <property type="project" value="InterPro"/>
</dbReference>
<dbReference type="InterPro" id="IPR011761">
    <property type="entry name" value="ATP-grasp"/>
</dbReference>
<dbReference type="AlphaFoldDB" id="A0A2L2BPG7"/>
<evidence type="ECO:0000256" key="6">
    <source>
        <dbReference type="ARBA" id="ARBA00022840"/>
    </source>
</evidence>
<evidence type="ECO:0000256" key="1">
    <source>
        <dbReference type="ARBA" id="ARBA00004496"/>
    </source>
</evidence>
<protein>
    <submittedName>
        <fullName evidence="12">D-alanine-D-alanine ligase</fullName>
        <ecNumber evidence="12">6.3.2.4</ecNumber>
    </submittedName>
</protein>
<evidence type="ECO:0000256" key="2">
    <source>
        <dbReference type="ARBA" id="ARBA00010871"/>
    </source>
</evidence>
<evidence type="ECO:0000256" key="3">
    <source>
        <dbReference type="ARBA" id="ARBA00022490"/>
    </source>
</evidence>
<dbReference type="PROSITE" id="PS50975">
    <property type="entry name" value="ATP_GRASP"/>
    <property type="match status" value="1"/>
</dbReference>
<dbReference type="EMBL" id="CP026923">
    <property type="protein sequence ID" value="AVG23561.1"/>
    <property type="molecule type" value="Genomic_DNA"/>
</dbReference>
<dbReference type="RefSeq" id="WP_104913156.1">
    <property type="nucleotide sequence ID" value="NZ_CP026923.1"/>
</dbReference>
<proteinExistence type="inferred from homology"/>
<dbReference type="GO" id="GO:0005524">
    <property type="term" value="F:ATP binding"/>
    <property type="evidence" value="ECO:0007669"/>
    <property type="project" value="UniProtKB-UniRule"/>
</dbReference>
<keyword evidence="13" id="KW-1185">Reference proteome</keyword>
<evidence type="ECO:0000256" key="5">
    <source>
        <dbReference type="ARBA" id="ARBA00022741"/>
    </source>
</evidence>
<keyword evidence="9" id="KW-0961">Cell wall biogenesis/degradation</keyword>
<dbReference type="EC" id="6.3.2.4" evidence="12"/>
<dbReference type="InterPro" id="IPR013815">
    <property type="entry name" value="ATP_grasp_subdomain_1"/>
</dbReference>
<reference evidence="12 13" key="1">
    <citation type="submission" date="2018-02" db="EMBL/GenBank/DDBJ databases">
        <title>Complete genome of the streamlined marine actinobacterium Pontimonas salivibrio CL-TW6 adapted to coastal planktonic lifestype.</title>
        <authorList>
            <person name="Cho B.C."/>
            <person name="Hardies S.C."/>
            <person name="Jang G.I."/>
            <person name="Hwang C.Y."/>
        </authorList>
    </citation>
    <scope>NUCLEOTIDE SEQUENCE [LARGE SCALE GENOMIC DNA]</scope>
    <source>
        <strain evidence="12 13">CL-TW6</strain>
    </source>
</reference>
<evidence type="ECO:0000259" key="11">
    <source>
        <dbReference type="PROSITE" id="PS50975"/>
    </source>
</evidence>
<feature type="domain" description="ATP-grasp" evidence="11">
    <location>
        <begin position="142"/>
        <end position="352"/>
    </location>
</feature>
<evidence type="ECO:0000256" key="9">
    <source>
        <dbReference type="ARBA" id="ARBA00023316"/>
    </source>
</evidence>